<dbReference type="PROSITE" id="PS51350">
    <property type="entry name" value="PTS_HPR_DOM"/>
    <property type="match status" value="1"/>
</dbReference>
<gene>
    <name evidence="5" type="ORF">IAB31_09665</name>
</gene>
<comment type="subcellular location">
    <subcellularLocation>
        <location evidence="1">Cytoplasm</location>
    </subcellularLocation>
</comment>
<accession>A0A9D1D9B6</accession>
<protein>
    <submittedName>
        <fullName evidence="5">HPr family phosphocarrier protein</fullName>
    </submittedName>
</protein>
<dbReference type="InterPro" id="IPR035895">
    <property type="entry name" value="HPr-like_sf"/>
</dbReference>
<name>A0A9D1D9B6_9FIRM</name>
<dbReference type="PANTHER" id="PTHR33705:SF2">
    <property type="entry name" value="PHOSPHOCARRIER PROTEIN NPR"/>
    <property type="match status" value="1"/>
</dbReference>
<evidence type="ECO:0000256" key="3">
    <source>
        <dbReference type="ARBA" id="ARBA00022683"/>
    </source>
</evidence>
<dbReference type="InterPro" id="IPR050399">
    <property type="entry name" value="HPr"/>
</dbReference>
<dbReference type="CDD" id="cd00367">
    <property type="entry name" value="PTS-HPr_like"/>
    <property type="match status" value="1"/>
</dbReference>
<dbReference type="InterPro" id="IPR000032">
    <property type="entry name" value="HPr-like"/>
</dbReference>
<evidence type="ECO:0000256" key="2">
    <source>
        <dbReference type="ARBA" id="ARBA00022490"/>
    </source>
</evidence>
<feature type="domain" description="HPr" evidence="4">
    <location>
        <begin position="1"/>
        <end position="85"/>
    </location>
</feature>
<keyword evidence="2" id="KW-0963">Cytoplasm</keyword>
<comment type="caution">
    <text evidence="5">The sequence shown here is derived from an EMBL/GenBank/DDBJ whole genome shotgun (WGS) entry which is preliminary data.</text>
</comment>
<dbReference type="Gene3D" id="3.30.1340.10">
    <property type="entry name" value="HPr-like"/>
    <property type="match status" value="1"/>
</dbReference>
<evidence type="ECO:0000259" key="4">
    <source>
        <dbReference type="PROSITE" id="PS51350"/>
    </source>
</evidence>
<reference evidence="5" key="2">
    <citation type="journal article" date="2021" name="PeerJ">
        <title>Extensive microbial diversity within the chicken gut microbiome revealed by metagenomics and culture.</title>
        <authorList>
            <person name="Gilroy R."/>
            <person name="Ravi A."/>
            <person name="Getino M."/>
            <person name="Pursley I."/>
            <person name="Horton D.L."/>
            <person name="Alikhan N.F."/>
            <person name="Baker D."/>
            <person name="Gharbi K."/>
            <person name="Hall N."/>
            <person name="Watson M."/>
            <person name="Adriaenssens E.M."/>
            <person name="Foster-Nyarko E."/>
            <person name="Jarju S."/>
            <person name="Secka A."/>
            <person name="Antonio M."/>
            <person name="Oren A."/>
            <person name="Chaudhuri R.R."/>
            <person name="La Ragione R."/>
            <person name="Hildebrand F."/>
            <person name="Pallen M.J."/>
        </authorList>
    </citation>
    <scope>NUCLEOTIDE SEQUENCE</scope>
    <source>
        <strain evidence="5">ChiSjej4B22-8148</strain>
    </source>
</reference>
<keyword evidence="3" id="KW-0598">Phosphotransferase system</keyword>
<dbReference type="GO" id="GO:0009401">
    <property type="term" value="P:phosphoenolpyruvate-dependent sugar phosphotransferase system"/>
    <property type="evidence" value="ECO:0007669"/>
    <property type="project" value="UniProtKB-KW"/>
</dbReference>
<dbReference type="PANTHER" id="PTHR33705">
    <property type="entry name" value="PHOSPHOCARRIER PROTEIN HPR"/>
    <property type="match status" value="1"/>
</dbReference>
<dbReference type="GO" id="GO:0005737">
    <property type="term" value="C:cytoplasm"/>
    <property type="evidence" value="ECO:0007669"/>
    <property type="project" value="UniProtKB-SubCell"/>
</dbReference>
<organism evidence="5 6">
    <name type="scientific">Candidatus Choladousia intestinavium</name>
    <dbReference type="NCBI Taxonomy" id="2840727"/>
    <lineage>
        <taxon>Bacteria</taxon>
        <taxon>Bacillati</taxon>
        <taxon>Bacillota</taxon>
        <taxon>Clostridia</taxon>
        <taxon>Lachnospirales</taxon>
        <taxon>Lachnospiraceae</taxon>
        <taxon>Lachnospiraceae incertae sedis</taxon>
        <taxon>Candidatus Choladousia</taxon>
    </lineage>
</organism>
<dbReference type="AlphaFoldDB" id="A0A9D1D9B6"/>
<dbReference type="Pfam" id="PF00381">
    <property type="entry name" value="PTS-HPr"/>
    <property type="match status" value="1"/>
</dbReference>
<dbReference type="Proteomes" id="UP000886757">
    <property type="component" value="Unassembled WGS sequence"/>
</dbReference>
<dbReference type="PRINTS" id="PR00107">
    <property type="entry name" value="PHOSPHOCPHPR"/>
</dbReference>
<dbReference type="EMBL" id="DVGK01000111">
    <property type="protein sequence ID" value="HIR14175.1"/>
    <property type="molecule type" value="Genomic_DNA"/>
</dbReference>
<reference evidence="5" key="1">
    <citation type="submission" date="2020-10" db="EMBL/GenBank/DDBJ databases">
        <authorList>
            <person name="Gilroy R."/>
        </authorList>
    </citation>
    <scope>NUCLEOTIDE SEQUENCE</scope>
    <source>
        <strain evidence="5">ChiSjej4B22-8148</strain>
    </source>
</reference>
<evidence type="ECO:0000256" key="1">
    <source>
        <dbReference type="ARBA" id="ARBA00004496"/>
    </source>
</evidence>
<dbReference type="NCBIfam" id="TIGR01003">
    <property type="entry name" value="PTS_HPr_family"/>
    <property type="match status" value="1"/>
</dbReference>
<proteinExistence type="predicted"/>
<sequence>MVSRRVTVKNPSGLHVKPAEIFSKAAEDCSSKVEVLYGNNIINAKSLLNLLAVAIHQGAVIELRCTGPDEEEDLEKMVQVMDQLE</sequence>
<evidence type="ECO:0000313" key="5">
    <source>
        <dbReference type="EMBL" id="HIR14175.1"/>
    </source>
</evidence>
<evidence type="ECO:0000313" key="6">
    <source>
        <dbReference type="Proteomes" id="UP000886757"/>
    </source>
</evidence>
<dbReference type="SUPFAM" id="SSF55594">
    <property type="entry name" value="HPr-like"/>
    <property type="match status" value="1"/>
</dbReference>